<gene>
    <name evidence="2" type="ORF">L2W38_02345</name>
</gene>
<evidence type="ECO:0000313" key="3">
    <source>
        <dbReference type="Proteomes" id="UP001200430"/>
    </source>
</evidence>
<dbReference type="RefSeq" id="WP_236098172.1">
    <property type="nucleotide sequence ID" value="NZ_JAKGUD010000002.1"/>
</dbReference>
<dbReference type="InterPro" id="IPR055259">
    <property type="entry name" value="YkvP/CgeB_Glyco_trans-like"/>
</dbReference>
<protein>
    <submittedName>
        <fullName evidence="2">Glycosyltransferase</fullName>
    </submittedName>
</protein>
<dbReference type="Pfam" id="PF13524">
    <property type="entry name" value="Glyco_trans_1_2"/>
    <property type="match status" value="1"/>
</dbReference>
<accession>A0ABS9EKC8</accession>
<name>A0ABS9EKC8_9BACT</name>
<organism evidence="2 3">
    <name type="scientific">Dethiosulfovibrio marinus</name>
    <dbReference type="NCBI Taxonomy" id="133532"/>
    <lineage>
        <taxon>Bacteria</taxon>
        <taxon>Thermotogati</taxon>
        <taxon>Synergistota</taxon>
        <taxon>Synergistia</taxon>
        <taxon>Synergistales</taxon>
        <taxon>Dethiosulfovibrionaceae</taxon>
        <taxon>Dethiosulfovibrio</taxon>
    </lineage>
</organism>
<evidence type="ECO:0000313" key="2">
    <source>
        <dbReference type="EMBL" id="MCF4141657.1"/>
    </source>
</evidence>
<comment type="caution">
    <text evidence="2">The sequence shown here is derived from an EMBL/GenBank/DDBJ whole genome shotgun (WGS) entry which is preliminary data.</text>
</comment>
<feature type="domain" description="Spore protein YkvP/CgeB glycosyl transferase-like" evidence="1">
    <location>
        <begin position="176"/>
        <end position="324"/>
    </location>
</feature>
<keyword evidence="3" id="KW-1185">Reference proteome</keyword>
<dbReference type="Proteomes" id="UP001200430">
    <property type="component" value="Unassembled WGS sequence"/>
</dbReference>
<sequence length="339" mass="39074">MDETKRPKVATLLLSYDYGLPERGPSLERGRFFPAICDFADVAPFWLEENGYPDDLEGLQGRIVEFVEKERPDVVFTITMRDEISCKTLDRLKELSFVVNWFCDDQWRFDDYSSKRAPHLSGAMTVDLYSLPKYREMGVPAVWVPWGIRDFAEEPSLRDVKYEFDVSFIGGADRNRRWWIKRIEALTGLSVACFGSGWKGGRVSDQDVMDIMLRSRINLNLSNSRNNDIRFVLSSPVNALRYLRSGKNQEQVKARNIEIPAFGGFELSCYAPGIERYFSIGDEIDLFTSPEEAAVKISYYLLDEKRRESMKLKAYRRAKRDYHLGAVILEGLKNLGVSF</sequence>
<proteinExistence type="predicted"/>
<dbReference type="EMBL" id="JAKGUD010000002">
    <property type="protein sequence ID" value="MCF4141657.1"/>
    <property type="molecule type" value="Genomic_DNA"/>
</dbReference>
<reference evidence="2 3" key="1">
    <citation type="submission" date="2022-01" db="EMBL/GenBank/DDBJ databases">
        <title>Dethiosulfovibrio faecalis sp. nov., a novel proteolytic, non-sulfur-reducing bacterium isolated from a marine aquaculture solid waste bioreactor.</title>
        <authorList>
            <person name="Grabowski S."/>
            <person name="Apolinario E."/>
            <person name="Schneider N."/>
            <person name="Marshall C.W."/>
            <person name="Sowers K.R."/>
        </authorList>
    </citation>
    <scope>NUCLEOTIDE SEQUENCE [LARGE SCALE GENOMIC DNA]</scope>
    <source>
        <strain evidence="2 3">DSM 12537</strain>
    </source>
</reference>
<evidence type="ECO:0000259" key="1">
    <source>
        <dbReference type="Pfam" id="PF13524"/>
    </source>
</evidence>